<reference evidence="1" key="1">
    <citation type="submission" date="2018-05" db="EMBL/GenBank/DDBJ databases">
        <title>Draft genome of Mucuna pruriens seed.</title>
        <authorList>
            <person name="Nnadi N.E."/>
            <person name="Vos R."/>
            <person name="Hasami M.H."/>
            <person name="Devisetty U.K."/>
            <person name="Aguiy J.C."/>
        </authorList>
    </citation>
    <scope>NUCLEOTIDE SEQUENCE [LARGE SCALE GENOMIC DNA]</scope>
    <source>
        <strain evidence="1">JCA_2017</strain>
    </source>
</reference>
<name>A0A371GES3_MUCPR</name>
<dbReference type="OrthoDB" id="1451822at2759"/>
<proteinExistence type="predicted"/>
<sequence length="68" mass="8158">MYNQALMNTTMRELSGDVEDELIFYDHILTWRDVANAIRAYELLKYTRRQTKMPRRSSASTSRKEKEK</sequence>
<evidence type="ECO:0000313" key="1">
    <source>
        <dbReference type="EMBL" id="RDX88803.1"/>
    </source>
</evidence>
<gene>
    <name evidence="1" type="ORF">CR513_29552</name>
</gene>
<comment type="caution">
    <text evidence="1">The sequence shown here is derived from an EMBL/GenBank/DDBJ whole genome shotgun (WGS) entry which is preliminary data.</text>
</comment>
<dbReference type="Proteomes" id="UP000257109">
    <property type="component" value="Unassembled WGS sequence"/>
</dbReference>
<feature type="non-terminal residue" evidence="1">
    <location>
        <position position="1"/>
    </location>
</feature>
<accession>A0A371GES3</accession>
<dbReference type="AlphaFoldDB" id="A0A371GES3"/>
<evidence type="ECO:0000313" key="2">
    <source>
        <dbReference type="Proteomes" id="UP000257109"/>
    </source>
</evidence>
<protein>
    <submittedName>
        <fullName evidence="1">Uncharacterized protein</fullName>
    </submittedName>
</protein>
<dbReference type="EMBL" id="QJKJ01005837">
    <property type="protein sequence ID" value="RDX88803.1"/>
    <property type="molecule type" value="Genomic_DNA"/>
</dbReference>
<keyword evidence="2" id="KW-1185">Reference proteome</keyword>
<organism evidence="1 2">
    <name type="scientific">Mucuna pruriens</name>
    <name type="common">Velvet bean</name>
    <name type="synonym">Dolichos pruriens</name>
    <dbReference type="NCBI Taxonomy" id="157652"/>
    <lineage>
        <taxon>Eukaryota</taxon>
        <taxon>Viridiplantae</taxon>
        <taxon>Streptophyta</taxon>
        <taxon>Embryophyta</taxon>
        <taxon>Tracheophyta</taxon>
        <taxon>Spermatophyta</taxon>
        <taxon>Magnoliopsida</taxon>
        <taxon>eudicotyledons</taxon>
        <taxon>Gunneridae</taxon>
        <taxon>Pentapetalae</taxon>
        <taxon>rosids</taxon>
        <taxon>fabids</taxon>
        <taxon>Fabales</taxon>
        <taxon>Fabaceae</taxon>
        <taxon>Papilionoideae</taxon>
        <taxon>50 kb inversion clade</taxon>
        <taxon>NPAAA clade</taxon>
        <taxon>indigoferoid/millettioid clade</taxon>
        <taxon>Phaseoleae</taxon>
        <taxon>Mucuna</taxon>
    </lineage>
</organism>